<dbReference type="InterPro" id="IPR025322">
    <property type="entry name" value="PADRE_dom"/>
</dbReference>
<sequence length="159" mass="17619">MGNTTSFSCIPTNNCTSFEFVNEKVIKSKKKTATLLDTCGNIREIKLPMKSAELMIELIGHVITPAEDLLRTRRIKALHADEELVAGKVYLVVPVSRVNSKASEFEIAVADQKKVSGKRKGNKMAKVSPVSKLTENDGGVYSVRQRRWNPVLDPIFESA</sequence>
<reference evidence="1 2" key="2">
    <citation type="journal article" date="2017" name="Front. Plant Sci.">
        <title>Gene Classification and Mining of Molecular Markers Useful in Red Clover (Trifolium pratense) Breeding.</title>
        <authorList>
            <person name="Istvanek J."/>
            <person name="Dluhosova J."/>
            <person name="Dluhos P."/>
            <person name="Patkova L."/>
            <person name="Nedelnik J."/>
            <person name="Repkova J."/>
        </authorList>
    </citation>
    <scope>NUCLEOTIDE SEQUENCE [LARGE SCALE GENOMIC DNA]</scope>
    <source>
        <strain evidence="2">cv. Tatra</strain>
        <tissue evidence="1">Young leaves</tissue>
    </source>
</reference>
<dbReference type="Proteomes" id="UP000236291">
    <property type="component" value="Unassembled WGS sequence"/>
</dbReference>
<evidence type="ECO:0000313" key="1">
    <source>
        <dbReference type="EMBL" id="PNX89842.1"/>
    </source>
</evidence>
<proteinExistence type="predicted"/>
<organism evidence="1 2">
    <name type="scientific">Trifolium pratense</name>
    <name type="common">Red clover</name>
    <dbReference type="NCBI Taxonomy" id="57577"/>
    <lineage>
        <taxon>Eukaryota</taxon>
        <taxon>Viridiplantae</taxon>
        <taxon>Streptophyta</taxon>
        <taxon>Embryophyta</taxon>
        <taxon>Tracheophyta</taxon>
        <taxon>Spermatophyta</taxon>
        <taxon>Magnoliopsida</taxon>
        <taxon>eudicotyledons</taxon>
        <taxon>Gunneridae</taxon>
        <taxon>Pentapetalae</taxon>
        <taxon>rosids</taxon>
        <taxon>fabids</taxon>
        <taxon>Fabales</taxon>
        <taxon>Fabaceae</taxon>
        <taxon>Papilionoideae</taxon>
        <taxon>50 kb inversion clade</taxon>
        <taxon>NPAAA clade</taxon>
        <taxon>Hologalegina</taxon>
        <taxon>IRL clade</taxon>
        <taxon>Trifolieae</taxon>
        <taxon>Trifolium</taxon>
    </lineage>
</organism>
<dbReference type="EMBL" id="ASHM01061040">
    <property type="protein sequence ID" value="PNX89842.1"/>
    <property type="molecule type" value="Genomic_DNA"/>
</dbReference>
<evidence type="ECO:0000313" key="2">
    <source>
        <dbReference type="Proteomes" id="UP000236291"/>
    </source>
</evidence>
<dbReference type="AlphaFoldDB" id="A0A2K3MGC4"/>
<dbReference type="Pfam" id="PF14009">
    <property type="entry name" value="PADRE"/>
    <property type="match status" value="1"/>
</dbReference>
<evidence type="ECO:0008006" key="3">
    <source>
        <dbReference type="Google" id="ProtNLM"/>
    </source>
</evidence>
<gene>
    <name evidence="1" type="ORF">L195_g045964</name>
</gene>
<reference evidence="1 2" key="1">
    <citation type="journal article" date="2014" name="Am. J. Bot.">
        <title>Genome assembly and annotation for red clover (Trifolium pratense; Fabaceae).</title>
        <authorList>
            <person name="Istvanek J."/>
            <person name="Jaros M."/>
            <person name="Krenek A."/>
            <person name="Repkova J."/>
        </authorList>
    </citation>
    <scope>NUCLEOTIDE SEQUENCE [LARGE SCALE GENOMIC DNA]</scope>
    <source>
        <strain evidence="2">cv. Tatra</strain>
        <tissue evidence="1">Young leaves</tissue>
    </source>
</reference>
<dbReference type="PANTHER" id="PTHR33052">
    <property type="entry name" value="DUF4228 DOMAIN PROTEIN-RELATED"/>
    <property type="match status" value="1"/>
</dbReference>
<comment type="caution">
    <text evidence="1">The sequence shown here is derived from an EMBL/GenBank/DDBJ whole genome shotgun (WGS) entry which is preliminary data.</text>
</comment>
<name>A0A2K3MGC4_TRIPR</name>
<dbReference type="STRING" id="57577.A0A2K3MGC4"/>
<protein>
    <recommendedName>
        <fullName evidence="3">DUF4228 domain-containing protein</fullName>
    </recommendedName>
</protein>
<accession>A0A2K3MGC4</accession>